<dbReference type="EMBL" id="DRYQ01000008">
    <property type="protein sequence ID" value="HHQ49844.1"/>
    <property type="molecule type" value="Genomic_DNA"/>
</dbReference>
<proteinExistence type="predicted"/>
<accession>A0A7J3Z4U2</accession>
<dbReference type="AlphaFoldDB" id="A0A7J3Z4U2"/>
<sequence length="68" mass="7858">MYSDIDIAIVVDNPKYKNINTIVDIKLKAEELGLPLEAPIDIKIMTEDEFKEYEGSVYRKVIKIDLEN</sequence>
<evidence type="ECO:0000313" key="1">
    <source>
        <dbReference type="EMBL" id="HHQ49844.1"/>
    </source>
</evidence>
<protein>
    <recommendedName>
        <fullName evidence="2">Polymerase nucleotidyl transferase domain-containing protein</fullName>
    </recommendedName>
</protein>
<organism evidence="1">
    <name type="scientific">Ignisphaera aggregans</name>
    <dbReference type="NCBI Taxonomy" id="334771"/>
    <lineage>
        <taxon>Archaea</taxon>
        <taxon>Thermoproteota</taxon>
        <taxon>Thermoprotei</taxon>
        <taxon>Desulfurococcales</taxon>
        <taxon>Desulfurococcaceae</taxon>
        <taxon>Ignisphaera</taxon>
    </lineage>
</organism>
<gene>
    <name evidence="1" type="ORF">ENM66_00620</name>
</gene>
<dbReference type="InterPro" id="IPR043519">
    <property type="entry name" value="NT_sf"/>
</dbReference>
<name>A0A7J3Z4U2_9CREN</name>
<evidence type="ECO:0008006" key="2">
    <source>
        <dbReference type="Google" id="ProtNLM"/>
    </source>
</evidence>
<reference evidence="1" key="1">
    <citation type="journal article" date="2020" name="mSystems">
        <title>Genome- and Community-Level Interaction Insights into Carbon Utilization and Element Cycling Functions of Hydrothermarchaeota in Hydrothermal Sediment.</title>
        <authorList>
            <person name="Zhou Z."/>
            <person name="Liu Y."/>
            <person name="Xu W."/>
            <person name="Pan J."/>
            <person name="Luo Z.H."/>
            <person name="Li M."/>
        </authorList>
    </citation>
    <scope>NUCLEOTIDE SEQUENCE [LARGE SCALE GENOMIC DNA]</scope>
    <source>
        <strain evidence="1">SpSt-1105</strain>
    </source>
</reference>
<dbReference type="Gene3D" id="3.30.460.10">
    <property type="entry name" value="Beta Polymerase, domain 2"/>
    <property type="match status" value="1"/>
</dbReference>
<comment type="caution">
    <text evidence="1">The sequence shown here is derived from an EMBL/GenBank/DDBJ whole genome shotgun (WGS) entry which is preliminary data.</text>
</comment>
<dbReference type="SUPFAM" id="SSF81301">
    <property type="entry name" value="Nucleotidyltransferase"/>
    <property type="match status" value="1"/>
</dbReference>